<reference evidence="2 3" key="1">
    <citation type="submission" date="2020-02" db="EMBL/GenBank/DDBJ databases">
        <authorList>
            <person name="Hogendoorn C."/>
        </authorList>
    </citation>
    <scope>NUCLEOTIDE SEQUENCE [LARGE SCALE GENOMIC DNA]</scope>
    <source>
        <strain evidence="2">METHB21</strain>
    </source>
</reference>
<sequence>MNFMQLIYKLLSLELTDIGAEYFPIGKIAGLGTWNLLSHTLPVIVEKLKNNFVGGYKRNKLTPPDGVETLASPPESSEHPLEEYN</sequence>
<dbReference type="AlphaFoldDB" id="A0A8S0WGM0"/>
<dbReference type="EMBL" id="CADCXN010000001">
    <property type="protein sequence ID" value="CAA9889269.1"/>
    <property type="molecule type" value="Genomic_DNA"/>
</dbReference>
<keyword evidence="3" id="KW-1185">Reference proteome</keyword>
<name>A0A8S0WGM0_9GAMM</name>
<evidence type="ECO:0000256" key="1">
    <source>
        <dbReference type="SAM" id="MobiDB-lite"/>
    </source>
</evidence>
<accession>A0A8S0WGM0</accession>
<feature type="compositionally biased region" description="Basic and acidic residues" evidence="1">
    <location>
        <begin position="76"/>
        <end position="85"/>
    </location>
</feature>
<protein>
    <submittedName>
        <fullName evidence="2">Uncharacterized protein</fullName>
    </submittedName>
</protein>
<comment type="caution">
    <text evidence="2">The sequence shown here is derived from an EMBL/GenBank/DDBJ whole genome shotgun (WGS) entry which is preliminary data.</text>
</comment>
<proteinExistence type="predicted"/>
<dbReference type="Proteomes" id="UP000494216">
    <property type="component" value="Unassembled WGS sequence"/>
</dbReference>
<feature type="region of interest" description="Disordered" evidence="1">
    <location>
        <begin position="57"/>
        <end position="85"/>
    </location>
</feature>
<gene>
    <name evidence="2" type="ORF">METHB2_10109</name>
</gene>
<evidence type="ECO:0000313" key="2">
    <source>
        <dbReference type="EMBL" id="CAA9889269.1"/>
    </source>
</evidence>
<organism evidence="2 3">
    <name type="scientific">Candidatus Methylobacter favarea</name>
    <dbReference type="NCBI Taxonomy" id="2707345"/>
    <lineage>
        <taxon>Bacteria</taxon>
        <taxon>Pseudomonadati</taxon>
        <taxon>Pseudomonadota</taxon>
        <taxon>Gammaproteobacteria</taxon>
        <taxon>Methylococcales</taxon>
        <taxon>Methylococcaceae</taxon>
        <taxon>Methylobacter</taxon>
    </lineage>
</organism>
<evidence type="ECO:0000313" key="3">
    <source>
        <dbReference type="Proteomes" id="UP000494216"/>
    </source>
</evidence>